<dbReference type="Proteomes" id="UP000645462">
    <property type="component" value="Unassembled WGS sequence"/>
</dbReference>
<evidence type="ECO:0000313" key="1">
    <source>
        <dbReference type="EMBL" id="GGC24035.1"/>
    </source>
</evidence>
<reference evidence="2" key="1">
    <citation type="journal article" date="2019" name="Int. J. Syst. Evol. Microbiol.">
        <title>The Global Catalogue of Microorganisms (GCM) 10K type strain sequencing project: providing services to taxonomists for standard genome sequencing and annotation.</title>
        <authorList>
            <consortium name="The Broad Institute Genomics Platform"/>
            <consortium name="The Broad Institute Genome Sequencing Center for Infectious Disease"/>
            <person name="Wu L."/>
            <person name="Ma J."/>
        </authorList>
    </citation>
    <scope>NUCLEOTIDE SEQUENCE [LARGE SCALE GENOMIC DNA]</scope>
    <source>
        <strain evidence="2">CGMCC 1.12478</strain>
    </source>
</reference>
<comment type="caution">
    <text evidence="1">The sequence shown here is derived from an EMBL/GenBank/DDBJ whole genome shotgun (WGS) entry which is preliminary data.</text>
</comment>
<name>A0ABQ1LJG0_9RHOB</name>
<evidence type="ECO:0000313" key="2">
    <source>
        <dbReference type="Proteomes" id="UP000645462"/>
    </source>
</evidence>
<gene>
    <name evidence="1" type="ORF">GCM10011363_45670</name>
</gene>
<dbReference type="EMBL" id="BMFC01000032">
    <property type="protein sequence ID" value="GGC24035.1"/>
    <property type="molecule type" value="Genomic_DNA"/>
</dbReference>
<keyword evidence="2" id="KW-1185">Reference proteome</keyword>
<proteinExistence type="predicted"/>
<organism evidence="1 2">
    <name type="scientific">Marivita lacus</name>
    <dbReference type="NCBI Taxonomy" id="1323742"/>
    <lineage>
        <taxon>Bacteria</taxon>
        <taxon>Pseudomonadati</taxon>
        <taxon>Pseudomonadota</taxon>
        <taxon>Alphaproteobacteria</taxon>
        <taxon>Rhodobacterales</taxon>
        <taxon>Roseobacteraceae</taxon>
        <taxon>Marivita</taxon>
    </lineage>
</organism>
<accession>A0ABQ1LJG0</accession>
<sequence length="165" mass="18610">MTVPANALGSKVCKEESALSWSTLVRANQQGQGADNRDNGEDDDEANVFRFQKSYRVFNECQIEGLIDGFHPEPALEHPSADPIPHMQTYFERIDIAKASTGEEVYYPPPLGKVFILSIAQFDNPRNRYRVRAHELDLATNISASAEFTLYFIEEEFGFTAICSR</sequence>
<protein>
    <submittedName>
        <fullName evidence="1">Uncharacterized protein</fullName>
    </submittedName>
</protein>